<accession>A0ABU9G020</accession>
<dbReference type="InterPro" id="IPR000914">
    <property type="entry name" value="SBP_5_dom"/>
</dbReference>
<proteinExistence type="predicted"/>
<reference evidence="2 3" key="1">
    <citation type="submission" date="2024-02" db="EMBL/GenBank/DDBJ databases">
        <title>Bacteria isolated from the canopy kelp, Nereocystis luetkeana.</title>
        <authorList>
            <person name="Pfister C.A."/>
            <person name="Younker I.T."/>
            <person name="Light S.H."/>
        </authorList>
    </citation>
    <scope>NUCLEOTIDE SEQUENCE [LARGE SCALE GENOMIC DNA]</scope>
    <source>
        <strain evidence="2 3">TI.1.15</strain>
    </source>
</reference>
<dbReference type="SUPFAM" id="SSF53850">
    <property type="entry name" value="Periplasmic binding protein-like II"/>
    <property type="match status" value="1"/>
</dbReference>
<sequence length="73" mass="8565">IENKVAEMNRFLSGEIEFTNELPTAHFTRLKKEYAEDVSVAGNLCTYYYIFNTKTAQFDDVRVRKAISYAFER</sequence>
<dbReference type="EMBL" id="JBANDX010000197">
    <property type="protein sequence ID" value="MEL0611381.1"/>
    <property type="molecule type" value="Genomic_DNA"/>
</dbReference>
<feature type="non-terminal residue" evidence="2">
    <location>
        <position position="1"/>
    </location>
</feature>
<organism evidence="2 3">
    <name type="scientific">Vibrio echinoideorum</name>
    <dbReference type="NCBI Taxonomy" id="2100116"/>
    <lineage>
        <taxon>Bacteria</taxon>
        <taxon>Pseudomonadati</taxon>
        <taxon>Pseudomonadota</taxon>
        <taxon>Gammaproteobacteria</taxon>
        <taxon>Vibrionales</taxon>
        <taxon>Vibrionaceae</taxon>
        <taxon>Vibrio</taxon>
    </lineage>
</organism>
<evidence type="ECO:0000259" key="1">
    <source>
        <dbReference type="Pfam" id="PF00496"/>
    </source>
</evidence>
<comment type="caution">
    <text evidence="2">The sequence shown here is derived from an EMBL/GenBank/DDBJ whole genome shotgun (WGS) entry which is preliminary data.</text>
</comment>
<dbReference type="Pfam" id="PF00496">
    <property type="entry name" value="SBP_bac_5"/>
    <property type="match status" value="1"/>
</dbReference>
<evidence type="ECO:0000313" key="3">
    <source>
        <dbReference type="Proteomes" id="UP001377160"/>
    </source>
</evidence>
<dbReference type="Proteomes" id="UP001377160">
    <property type="component" value="Unassembled WGS sequence"/>
</dbReference>
<name>A0ABU9G020_9VIBR</name>
<dbReference type="Gene3D" id="3.10.105.10">
    <property type="entry name" value="Dipeptide-binding Protein, Domain 3"/>
    <property type="match status" value="1"/>
</dbReference>
<evidence type="ECO:0000313" key="2">
    <source>
        <dbReference type="EMBL" id="MEL0611381.1"/>
    </source>
</evidence>
<dbReference type="RefSeq" id="WP_341636241.1">
    <property type="nucleotide sequence ID" value="NZ_JBANDX010000197.1"/>
</dbReference>
<dbReference type="Gene3D" id="3.40.190.10">
    <property type="entry name" value="Periplasmic binding protein-like II"/>
    <property type="match status" value="1"/>
</dbReference>
<feature type="domain" description="Solute-binding protein family 5" evidence="1">
    <location>
        <begin position="6"/>
        <end position="73"/>
    </location>
</feature>
<protein>
    <submittedName>
        <fullName evidence="2">ABC transporter substrate-binding protein</fullName>
    </submittedName>
</protein>
<gene>
    <name evidence="2" type="ORF">V8Z71_24185</name>
</gene>
<keyword evidence="3" id="KW-1185">Reference proteome</keyword>
<feature type="non-terminal residue" evidence="2">
    <location>
        <position position="73"/>
    </location>
</feature>